<accession>A0ABV1KMX4</accession>
<reference evidence="2 3" key="1">
    <citation type="journal article" date="2023" name="Genome Announc.">
        <title>Pan-Genome Analyses of the Genus Cohnella and Proposal of the Novel Species Cohnella silvisoli sp. nov., Isolated from Forest Soil.</title>
        <authorList>
            <person name="Wang C."/>
            <person name="Mao L."/>
            <person name="Bao G."/>
            <person name="Zhu H."/>
        </authorList>
    </citation>
    <scope>NUCLEOTIDE SEQUENCE [LARGE SCALE GENOMIC DNA]</scope>
    <source>
        <strain evidence="2 3">NL03-T5-1</strain>
    </source>
</reference>
<dbReference type="InterPro" id="IPR008514">
    <property type="entry name" value="T6SS_Hcp"/>
</dbReference>
<dbReference type="InterPro" id="IPR053165">
    <property type="entry name" value="HSI-I_assembly_Hcp1"/>
</dbReference>
<dbReference type="RefSeq" id="WP_232182086.1">
    <property type="nucleotide sequence ID" value="NZ_JAIOAP010000001.1"/>
</dbReference>
<feature type="signal peptide" evidence="1">
    <location>
        <begin position="1"/>
        <end position="26"/>
    </location>
</feature>
<dbReference type="Pfam" id="PF05638">
    <property type="entry name" value="T6SS_HCP"/>
    <property type="match status" value="1"/>
</dbReference>
<organism evidence="2 3">
    <name type="scientific">Cohnella silvisoli</name>
    <dbReference type="NCBI Taxonomy" id="2873699"/>
    <lineage>
        <taxon>Bacteria</taxon>
        <taxon>Bacillati</taxon>
        <taxon>Bacillota</taxon>
        <taxon>Bacilli</taxon>
        <taxon>Bacillales</taxon>
        <taxon>Paenibacillaceae</taxon>
        <taxon>Cohnella</taxon>
    </lineage>
</organism>
<dbReference type="PANTHER" id="PTHR36152">
    <property type="entry name" value="CYTOPLASMIC PROTEIN-RELATED"/>
    <property type="match status" value="1"/>
</dbReference>
<dbReference type="SUPFAM" id="SSF141452">
    <property type="entry name" value="Hcp1-like"/>
    <property type="match status" value="1"/>
</dbReference>
<protein>
    <submittedName>
        <fullName evidence="2">Type VI secretion system tube protein Hcp</fullName>
    </submittedName>
</protein>
<dbReference type="EMBL" id="JASKHM010000001">
    <property type="protein sequence ID" value="MEQ4481408.1"/>
    <property type="molecule type" value="Genomic_DNA"/>
</dbReference>
<evidence type="ECO:0000313" key="3">
    <source>
        <dbReference type="Proteomes" id="UP001493487"/>
    </source>
</evidence>
<comment type="caution">
    <text evidence="2">The sequence shown here is derived from an EMBL/GenBank/DDBJ whole genome shotgun (WGS) entry which is preliminary data.</text>
</comment>
<keyword evidence="3" id="KW-1185">Reference proteome</keyword>
<name>A0ABV1KMX4_9BACL</name>
<dbReference type="Gene3D" id="2.30.110.20">
    <property type="entry name" value="Hcp1-like"/>
    <property type="match status" value="1"/>
</dbReference>
<keyword evidence="1" id="KW-0732">Signal</keyword>
<evidence type="ECO:0000256" key="1">
    <source>
        <dbReference type="SAM" id="SignalP"/>
    </source>
</evidence>
<dbReference type="InterPro" id="IPR036624">
    <property type="entry name" value="Hcp1-lik_sf"/>
</dbReference>
<dbReference type="Proteomes" id="UP001493487">
    <property type="component" value="Unassembled WGS sequence"/>
</dbReference>
<proteinExistence type="predicted"/>
<evidence type="ECO:0000313" key="2">
    <source>
        <dbReference type="EMBL" id="MEQ4481408.1"/>
    </source>
</evidence>
<dbReference type="PANTHER" id="PTHR36152:SF1">
    <property type="entry name" value="UBIQUITIN-LIKE DOMAIN-CONTAINING PROTEIN"/>
    <property type="match status" value="1"/>
</dbReference>
<gene>
    <name evidence="2" type="ORF">QJS35_03245</name>
</gene>
<sequence>MHALRKKLILVICLLMMVTSAASATAALPDLDTKPALTYNVYLKLDGITGDSTVRNYENWIVLSGVQFDVTNSTPNAGASGGGAVGGKAVLNNFTVTKKTDSSSIPLFLATVSGTSIKRGQFVFVPNGESAAPFLTIDLTAVNVTGYDFNNVYETIQLKFDSIKMSYSPTNLNGGKNPPISGSWSFFQNKKL</sequence>
<feature type="chain" id="PRO_5046042772" evidence="1">
    <location>
        <begin position="27"/>
        <end position="192"/>
    </location>
</feature>